<dbReference type="InterPro" id="IPR004375">
    <property type="entry name" value="NanQ/TabA/YiaL"/>
</dbReference>
<dbReference type="AlphaFoldDB" id="A0A559JSR1"/>
<name>A0A559JSR1_9BACL</name>
<dbReference type="InterPro" id="IPR037012">
    <property type="entry name" value="NanQ/TabA/YiaL_sf"/>
</dbReference>
<proteinExistence type="predicted"/>
<dbReference type="GO" id="GO:0005829">
    <property type="term" value="C:cytosol"/>
    <property type="evidence" value="ECO:0007669"/>
    <property type="project" value="TreeGrafter"/>
</dbReference>
<organism evidence="1 2">
    <name type="scientific">Paenibacillus cremeus</name>
    <dbReference type="NCBI Taxonomy" id="2163881"/>
    <lineage>
        <taxon>Bacteria</taxon>
        <taxon>Bacillati</taxon>
        <taxon>Bacillota</taxon>
        <taxon>Bacilli</taxon>
        <taxon>Bacillales</taxon>
        <taxon>Paenibacillaceae</taxon>
        <taxon>Paenibacillus</taxon>
    </lineage>
</organism>
<dbReference type="RefSeq" id="WP_144854267.1">
    <property type="nucleotide sequence ID" value="NZ_VNJI01000064.1"/>
</dbReference>
<dbReference type="SUPFAM" id="SSF51197">
    <property type="entry name" value="Clavaminate synthase-like"/>
    <property type="match status" value="1"/>
</dbReference>
<dbReference type="Proteomes" id="UP000317036">
    <property type="component" value="Unassembled WGS sequence"/>
</dbReference>
<sequence>MKHLRKTLCESSLPLWAASIIGKAFDFENDCALYIEVPNETQLRLIPGMLVVLFPEDIHRPGLSQGVPARVRKVVVKVDKELFRENEIEKRHSFYVKRVYAKAQ</sequence>
<dbReference type="PANTHER" id="PTHR34986">
    <property type="entry name" value="EVOLVED BETA-GALACTOSIDASE SUBUNIT BETA"/>
    <property type="match status" value="1"/>
</dbReference>
<dbReference type="NCBIfam" id="TIGR00022">
    <property type="entry name" value="YhcH/YjgK/YiaL family protein"/>
    <property type="match status" value="1"/>
</dbReference>
<evidence type="ECO:0000313" key="2">
    <source>
        <dbReference type="Proteomes" id="UP000317036"/>
    </source>
</evidence>
<dbReference type="PANTHER" id="PTHR34986:SF1">
    <property type="entry name" value="PROTEIN YIAL"/>
    <property type="match status" value="1"/>
</dbReference>
<dbReference type="Pfam" id="PF04074">
    <property type="entry name" value="DUF386"/>
    <property type="match status" value="1"/>
</dbReference>
<reference evidence="1 2" key="1">
    <citation type="submission" date="2019-07" db="EMBL/GenBank/DDBJ databases">
        <authorList>
            <person name="Kim J."/>
        </authorList>
    </citation>
    <scope>NUCLEOTIDE SEQUENCE [LARGE SCALE GENOMIC DNA]</scope>
    <source>
        <strain evidence="1 2">JC52</strain>
    </source>
</reference>
<gene>
    <name evidence="1" type="ORF">FPZ49_31445</name>
</gene>
<protein>
    <submittedName>
        <fullName evidence="1">DUF386 domain-containing protein</fullName>
    </submittedName>
</protein>
<accession>A0A559JSR1</accession>
<keyword evidence="2" id="KW-1185">Reference proteome</keyword>
<dbReference type="EMBL" id="VNJI01000064">
    <property type="protein sequence ID" value="TVY02905.1"/>
    <property type="molecule type" value="Genomic_DNA"/>
</dbReference>
<dbReference type="Gene3D" id="2.60.120.370">
    <property type="entry name" value="YhcH/YjgK/YiaL"/>
    <property type="match status" value="1"/>
</dbReference>
<comment type="caution">
    <text evidence="1">The sequence shown here is derived from an EMBL/GenBank/DDBJ whole genome shotgun (WGS) entry which is preliminary data.</text>
</comment>
<evidence type="ECO:0000313" key="1">
    <source>
        <dbReference type="EMBL" id="TVY02905.1"/>
    </source>
</evidence>